<sequence>MPEGTDQEFEKIREIYKISKNEYDRELEHFKLLEEKCEKHIFVYTIISAAVTLLLCSCDIFVIRFALGLSLFYTLVALFISFLGLKFEEMSILEIDIETLGKWDILEHKELLIDLTSRYVLDMEINRNLNNTKAVMIHDGHIAGQIAFISIAISCFLSFIILITTTSGQ</sequence>
<dbReference type="RefSeq" id="WP_181522069.1">
    <property type="nucleotide sequence ID" value="NZ_JACDUM010000004.1"/>
</dbReference>
<protein>
    <submittedName>
        <fullName evidence="2">Uncharacterized protein</fullName>
    </submittedName>
</protein>
<comment type="caution">
    <text evidence="2">The sequence shown here is derived from an EMBL/GenBank/DDBJ whole genome shotgun (WGS) entry which is preliminary data.</text>
</comment>
<name>A0A7J9PDS7_METMI</name>
<feature type="transmembrane region" description="Helical" evidence="1">
    <location>
        <begin position="142"/>
        <end position="163"/>
    </location>
</feature>
<dbReference type="Proteomes" id="UP000568063">
    <property type="component" value="Unassembled WGS sequence"/>
</dbReference>
<evidence type="ECO:0000313" key="2">
    <source>
        <dbReference type="EMBL" id="MBA2860944.1"/>
    </source>
</evidence>
<dbReference type="AlphaFoldDB" id="A0A7J9PDS7"/>
<accession>A0A7J9PDS7</accession>
<proteinExistence type="predicted"/>
<gene>
    <name evidence="2" type="ORF">HNP91_001776</name>
</gene>
<dbReference type="EMBL" id="JACDUM010000004">
    <property type="protein sequence ID" value="MBA2860944.1"/>
    <property type="molecule type" value="Genomic_DNA"/>
</dbReference>
<feature type="transmembrane region" description="Helical" evidence="1">
    <location>
        <begin position="69"/>
        <end position="87"/>
    </location>
</feature>
<keyword evidence="1" id="KW-1133">Transmembrane helix</keyword>
<keyword evidence="1" id="KW-0472">Membrane</keyword>
<keyword evidence="1" id="KW-0812">Transmembrane</keyword>
<organism evidence="2 3">
    <name type="scientific">Methanococcus maripaludis</name>
    <name type="common">Methanococcus deltae</name>
    <dbReference type="NCBI Taxonomy" id="39152"/>
    <lineage>
        <taxon>Archaea</taxon>
        <taxon>Methanobacteriati</taxon>
        <taxon>Methanobacteriota</taxon>
        <taxon>Methanomada group</taxon>
        <taxon>Methanococci</taxon>
        <taxon>Methanococcales</taxon>
        <taxon>Methanococcaceae</taxon>
        <taxon>Methanococcus</taxon>
    </lineage>
</organism>
<feature type="transmembrane region" description="Helical" evidence="1">
    <location>
        <begin position="41"/>
        <end position="63"/>
    </location>
</feature>
<reference evidence="2 3" key="1">
    <citation type="submission" date="2020-07" db="EMBL/GenBank/DDBJ databases">
        <title>Genomic Encyclopedia of Type Strains, Phase IV (KMG-V): Genome sequencing to study the core and pangenomes of soil and plant-associated prokaryotes.</title>
        <authorList>
            <person name="Whitman W."/>
        </authorList>
    </citation>
    <scope>NUCLEOTIDE SEQUENCE [LARGE SCALE GENOMIC DNA]</scope>
    <source>
        <strain evidence="2 3">C9</strain>
    </source>
</reference>
<evidence type="ECO:0000256" key="1">
    <source>
        <dbReference type="SAM" id="Phobius"/>
    </source>
</evidence>
<evidence type="ECO:0000313" key="3">
    <source>
        <dbReference type="Proteomes" id="UP000568063"/>
    </source>
</evidence>